<sequence>MSAGYDTLPGWLKQYLSGGLSQLLNLITHQKPSRPTVGQQQQLKVIALTQHPTDVIVQGV</sequence>
<evidence type="ECO:0000313" key="2">
    <source>
        <dbReference type="Proteomes" id="UP000757435"/>
    </source>
</evidence>
<dbReference type="EMBL" id="JAHHHD010000014">
    <property type="protein sequence ID" value="MBW4659779.1"/>
    <property type="molecule type" value="Genomic_DNA"/>
</dbReference>
<comment type="caution">
    <text evidence="1">The sequence shown here is derived from an EMBL/GenBank/DDBJ whole genome shotgun (WGS) entry which is preliminary data.</text>
</comment>
<proteinExistence type="predicted"/>
<accession>A0A951UNE1</accession>
<protein>
    <submittedName>
        <fullName evidence="1">Uncharacterized protein</fullName>
    </submittedName>
</protein>
<gene>
    <name evidence="1" type="ORF">KME15_13965</name>
</gene>
<name>A0A951UNE1_9CYAN</name>
<dbReference type="AlphaFoldDB" id="A0A951UNE1"/>
<reference evidence="1" key="1">
    <citation type="submission" date="2021-05" db="EMBL/GenBank/DDBJ databases">
        <authorList>
            <person name="Pietrasiak N."/>
            <person name="Ward R."/>
            <person name="Stajich J.E."/>
            <person name="Kurbessoian T."/>
        </authorList>
    </citation>
    <scope>NUCLEOTIDE SEQUENCE</scope>
    <source>
        <strain evidence="1">UHER 2000/2452</strain>
    </source>
</reference>
<organism evidence="1 2">
    <name type="scientific">Drouetiella hepatica Uher 2000/2452</name>
    <dbReference type="NCBI Taxonomy" id="904376"/>
    <lineage>
        <taxon>Bacteria</taxon>
        <taxon>Bacillati</taxon>
        <taxon>Cyanobacteriota</taxon>
        <taxon>Cyanophyceae</taxon>
        <taxon>Oculatellales</taxon>
        <taxon>Oculatellaceae</taxon>
        <taxon>Drouetiella</taxon>
    </lineage>
</organism>
<evidence type="ECO:0000313" key="1">
    <source>
        <dbReference type="EMBL" id="MBW4659779.1"/>
    </source>
</evidence>
<dbReference type="Proteomes" id="UP000757435">
    <property type="component" value="Unassembled WGS sequence"/>
</dbReference>
<reference evidence="1" key="2">
    <citation type="journal article" date="2022" name="Microbiol. Resour. Announc.">
        <title>Metagenome Sequencing to Explore Phylogenomics of Terrestrial Cyanobacteria.</title>
        <authorList>
            <person name="Ward R.D."/>
            <person name="Stajich J.E."/>
            <person name="Johansen J.R."/>
            <person name="Huntemann M."/>
            <person name="Clum A."/>
            <person name="Foster B."/>
            <person name="Foster B."/>
            <person name="Roux S."/>
            <person name="Palaniappan K."/>
            <person name="Varghese N."/>
            <person name="Mukherjee S."/>
            <person name="Reddy T.B.K."/>
            <person name="Daum C."/>
            <person name="Copeland A."/>
            <person name="Chen I.A."/>
            <person name="Ivanova N.N."/>
            <person name="Kyrpides N.C."/>
            <person name="Shapiro N."/>
            <person name="Eloe-Fadrosh E.A."/>
            <person name="Pietrasiak N."/>
        </authorList>
    </citation>
    <scope>NUCLEOTIDE SEQUENCE</scope>
    <source>
        <strain evidence="1">UHER 2000/2452</strain>
    </source>
</reference>